<feature type="domain" description="Peptidase C51" evidence="1">
    <location>
        <begin position="6"/>
        <end position="131"/>
    </location>
</feature>
<dbReference type="AlphaFoldDB" id="A0A8G2CIS2"/>
<dbReference type="Gene3D" id="3.90.1720.10">
    <property type="entry name" value="endopeptidase domain like (from Nostoc punctiforme)"/>
    <property type="match status" value="1"/>
</dbReference>
<dbReference type="Pfam" id="PF05257">
    <property type="entry name" value="CHAP"/>
    <property type="match status" value="1"/>
</dbReference>
<reference evidence="2 3" key="1">
    <citation type="submission" date="2017-01" db="EMBL/GenBank/DDBJ databases">
        <authorList>
            <person name="Varghese N."/>
            <person name="Submissions S."/>
        </authorList>
    </citation>
    <scope>NUCLEOTIDE SEQUENCE [LARGE SCALE GENOMIC DNA]</scope>
    <source>
        <strain evidence="2 3">ATCC 35905</strain>
    </source>
</reference>
<organism evidence="2 3">
    <name type="scientific">Acidiphilium rubrum</name>
    <dbReference type="NCBI Taxonomy" id="526"/>
    <lineage>
        <taxon>Bacteria</taxon>
        <taxon>Pseudomonadati</taxon>
        <taxon>Pseudomonadota</taxon>
        <taxon>Alphaproteobacteria</taxon>
        <taxon>Acetobacterales</taxon>
        <taxon>Acidocellaceae</taxon>
        <taxon>Acidiphilium</taxon>
    </lineage>
</organism>
<gene>
    <name evidence="2" type="ORF">SAMN05421828_103220</name>
</gene>
<dbReference type="Proteomes" id="UP000186308">
    <property type="component" value="Unassembled WGS sequence"/>
</dbReference>
<sequence>MVIVVLGLSGCGTSPPRTGINAYGQRTNLSCVPYARAVSGIALTGNAWTWWHEAAGRYTRSHAPAVGAVLVLRRHGSMDEGHLAVVTHIVASREITVTQANWLPGRIEHGQPVFDVSPRNDWTLVRVWYPPTRALGITEYPADGFILPTAPQNVARLEPTLAAR</sequence>
<dbReference type="SUPFAM" id="SSF54001">
    <property type="entry name" value="Cysteine proteinases"/>
    <property type="match status" value="1"/>
</dbReference>
<accession>A0A8G2CIS2</accession>
<protein>
    <submittedName>
        <fullName evidence="2">CHAP domain-containing protein</fullName>
    </submittedName>
</protein>
<evidence type="ECO:0000313" key="3">
    <source>
        <dbReference type="Proteomes" id="UP000186308"/>
    </source>
</evidence>
<proteinExistence type="predicted"/>
<dbReference type="InterPro" id="IPR007921">
    <property type="entry name" value="CHAP_dom"/>
</dbReference>
<name>A0A8G2CIS2_ACIRU</name>
<dbReference type="OrthoDB" id="7279151at2"/>
<evidence type="ECO:0000313" key="2">
    <source>
        <dbReference type="EMBL" id="SIQ33279.1"/>
    </source>
</evidence>
<dbReference type="InterPro" id="IPR038765">
    <property type="entry name" value="Papain-like_cys_pep_sf"/>
</dbReference>
<evidence type="ECO:0000259" key="1">
    <source>
        <dbReference type="PROSITE" id="PS50911"/>
    </source>
</evidence>
<keyword evidence="3" id="KW-1185">Reference proteome</keyword>
<dbReference type="PROSITE" id="PS50911">
    <property type="entry name" value="CHAP"/>
    <property type="match status" value="1"/>
</dbReference>
<comment type="caution">
    <text evidence="2">The sequence shown here is derived from an EMBL/GenBank/DDBJ whole genome shotgun (WGS) entry which is preliminary data.</text>
</comment>
<dbReference type="EMBL" id="FTNE01000003">
    <property type="protein sequence ID" value="SIQ33279.1"/>
    <property type="molecule type" value="Genomic_DNA"/>
</dbReference>